<accession>E0UCU7</accession>
<dbReference type="KEGG" id="cyj:Cyan7822_4502"/>
<dbReference type="HOGENOM" id="CLU_1764984_0_0_3"/>
<dbReference type="eggNOG" id="ENOG5030CBU">
    <property type="taxonomic scope" value="Bacteria"/>
</dbReference>
<keyword evidence="2" id="KW-1185">Reference proteome</keyword>
<evidence type="ECO:0000313" key="1">
    <source>
        <dbReference type="EMBL" id="ADN16412.1"/>
    </source>
</evidence>
<proteinExistence type="predicted"/>
<dbReference type="RefSeq" id="WP_013324475.1">
    <property type="nucleotide sequence ID" value="NC_014501.1"/>
</dbReference>
<dbReference type="OrthoDB" id="516291at2"/>
<name>E0UCU7_GLOV7</name>
<organism evidence="1 2">
    <name type="scientific">Gloeothece verrucosa (strain PCC 7822)</name>
    <name type="common">Cyanothece sp. (strain PCC 7822)</name>
    <dbReference type="NCBI Taxonomy" id="497965"/>
    <lineage>
        <taxon>Bacteria</taxon>
        <taxon>Bacillati</taxon>
        <taxon>Cyanobacteriota</taxon>
        <taxon>Cyanophyceae</taxon>
        <taxon>Oscillatoriophycideae</taxon>
        <taxon>Chroococcales</taxon>
        <taxon>Aphanothecaceae</taxon>
        <taxon>Gloeothece</taxon>
        <taxon>Gloeothece verrucosa</taxon>
    </lineage>
</organism>
<sequence length="147" mass="16733">MTEPFILSPRYRLDDEDCWLVGIDPSRQYWLSVNGDPLVEVVIPGLIVSSIEELKAAMQQFRSLQPNETMKITRVSGSCTLYCINQNCYAIEGRVKGALTWHLFDKESLESLLLTSHPNWLPSPSDIELGRKLLARAFEQPAYAYVQ</sequence>
<evidence type="ECO:0000313" key="2">
    <source>
        <dbReference type="Proteomes" id="UP000008206"/>
    </source>
</evidence>
<protein>
    <submittedName>
        <fullName evidence="1">Uncharacterized protein</fullName>
    </submittedName>
</protein>
<gene>
    <name evidence="1" type="ordered locus">Cyan7822_4502</name>
</gene>
<dbReference type="Proteomes" id="UP000008206">
    <property type="component" value="Chromosome"/>
</dbReference>
<dbReference type="STRING" id="497965.Cyan7822_4502"/>
<dbReference type="AlphaFoldDB" id="E0UCU7"/>
<reference evidence="2" key="1">
    <citation type="journal article" date="2011" name="MBio">
        <title>Novel metabolic attributes of the genus Cyanothece, comprising a group of unicellular nitrogen-fixing Cyanobacteria.</title>
        <authorList>
            <person name="Bandyopadhyay A."/>
            <person name="Elvitigala T."/>
            <person name="Welsh E."/>
            <person name="Stockel J."/>
            <person name="Liberton M."/>
            <person name="Min H."/>
            <person name="Sherman L.A."/>
            <person name="Pakrasi H.B."/>
        </authorList>
    </citation>
    <scope>NUCLEOTIDE SEQUENCE [LARGE SCALE GENOMIC DNA]</scope>
    <source>
        <strain evidence="2">PCC 7822</strain>
    </source>
</reference>
<dbReference type="EMBL" id="CP002198">
    <property type="protein sequence ID" value="ADN16412.1"/>
    <property type="molecule type" value="Genomic_DNA"/>
</dbReference>